<dbReference type="RefSeq" id="WP_222578260.1">
    <property type="nucleotide sequence ID" value="NZ_JAHVHU010000002.1"/>
</dbReference>
<dbReference type="CDD" id="cd16027">
    <property type="entry name" value="SGSH"/>
    <property type="match status" value="1"/>
</dbReference>
<sequence length="462" mass="52638">MNRLHTIFALLYLLYTLPGCQQQTNDSTENPIETPPNIVFILSDDQAWTDYSFMGHPRIETPRIDQLAEESLTFTRGYSAAPLCRPSLASIITGLYPHQHGITGNDPVFDYNGEGGKYSLEWREQRQKKNTSMVNRLQSHPPLPKLLDKKGYRSLQTGKWWEGNYKTGGFSEGMTTGDPAQNGRHGDRGLKIGREGMAPIYQFLDEVKKDSVPFFLWYAPFLPHTPHNPPDSLYQKYKKKTPSESIAKYWAMCEWFDQNVGELIDALDDRELSDNTLLIYVCDNGWTQNPEGNGFVWPSKQSPYDMGIRTPIMYRWPGKIKPRLDTSTFVSSIDMVPTALAAVNLNPTDEMQGINVMDSQSLEARKTVYSEDYNHDVADVNDPTASLEHRMIMQAPWKMIIPAHESADLNKISTGGGRFIPVIGQTELYNLLQDPMEIRNVAADYPKVVEGLKKEIEFWWNK</sequence>
<evidence type="ECO:0000256" key="6">
    <source>
        <dbReference type="ARBA" id="ARBA00022837"/>
    </source>
</evidence>
<dbReference type="AlphaFoldDB" id="A0A953HIZ8"/>
<accession>A0A953HIZ8</accession>
<reference evidence="8" key="1">
    <citation type="submission" date="2021-06" db="EMBL/GenBank/DDBJ databases">
        <title>44 bacteria genomes isolated from Dapeng, Shenzhen.</title>
        <authorList>
            <person name="Zheng W."/>
            <person name="Yu S."/>
            <person name="Huang Y."/>
        </authorList>
    </citation>
    <scope>NUCLEOTIDE SEQUENCE</scope>
    <source>
        <strain evidence="8">DP5N28-2</strain>
    </source>
</reference>
<keyword evidence="4" id="KW-0732">Signal</keyword>
<organism evidence="8 9">
    <name type="scientific">Membranihabitans marinus</name>
    <dbReference type="NCBI Taxonomy" id="1227546"/>
    <lineage>
        <taxon>Bacteria</taxon>
        <taxon>Pseudomonadati</taxon>
        <taxon>Bacteroidota</taxon>
        <taxon>Saprospiria</taxon>
        <taxon>Saprospirales</taxon>
        <taxon>Saprospiraceae</taxon>
        <taxon>Membranihabitans</taxon>
    </lineage>
</organism>
<dbReference type="Gene3D" id="3.40.720.10">
    <property type="entry name" value="Alkaline Phosphatase, subunit A"/>
    <property type="match status" value="1"/>
</dbReference>
<proteinExistence type="inferred from homology"/>
<dbReference type="PANTHER" id="PTHR42693">
    <property type="entry name" value="ARYLSULFATASE FAMILY MEMBER"/>
    <property type="match status" value="1"/>
</dbReference>
<keyword evidence="6" id="KW-0106">Calcium</keyword>
<keyword evidence="5" id="KW-0378">Hydrolase</keyword>
<evidence type="ECO:0000313" key="9">
    <source>
        <dbReference type="Proteomes" id="UP000753961"/>
    </source>
</evidence>
<dbReference type="Proteomes" id="UP000753961">
    <property type="component" value="Unassembled WGS sequence"/>
</dbReference>
<dbReference type="InterPro" id="IPR000917">
    <property type="entry name" value="Sulfatase_N"/>
</dbReference>
<protein>
    <submittedName>
        <fullName evidence="8">Sulfatase</fullName>
    </submittedName>
</protein>
<comment type="caution">
    <text evidence="8">The sequence shown here is derived from an EMBL/GenBank/DDBJ whole genome shotgun (WGS) entry which is preliminary data.</text>
</comment>
<dbReference type="GO" id="GO:0004065">
    <property type="term" value="F:arylsulfatase activity"/>
    <property type="evidence" value="ECO:0007669"/>
    <property type="project" value="TreeGrafter"/>
</dbReference>
<dbReference type="SUPFAM" id="SSF53649">
    <property type="entry name" value="Alkaline phosphatase-like"/>
    <property type="match status" value="1"/>
</dbReference>
<dbReference type="InterPro" id="IPR017850">
    <property type="entry name" value="Alkaline_phosphatase_core_sf"/>
</dbReference>
<dbReference type="EMBL" id="JAHVHU010000002">
    <property type="protein sequence ID" value="MBY5956739.1"/>
    <property type="molecule type" value="Genomic_DNA"/>
</dbReference>
<evidence type="ECO:0000313" key="8">
    <source>
        <dbReference type="EMBL" id="MBY5956739.1"/>
    </source>
</evidence>
<keyword evidence="3" id="KW-0479">Metal-binding</keyword>
<dbReference type="Gene3D" id="3.30.1120.10">
    <property type="match status" value="1"/>
</dbReference>
<dbReference type="GO" id="GO:0046872">
    <property type="term" value="F:metal ion binding"/>
    <property type="evidence" value="ECO:0007669"/>
    <property type="project" value="UniProtKB-KW"/>
</dbReference>
<name>A0A953HIZ8_9BACT</name>
<feature type="domain" description="Sulfatase N-terminal" evidence="7">
    <location>
        <begin position="36"/>
        <end position="344"/>
    </location>
</feature>
<dbReference type="Pfam" id="PF00884">
    <property type="entry name" value="Sulfatase"/>
    <property type="match status" value="1"/>
</dbReference>
<evidence type="ECO:0000256" key="1">
    <source>
        <dbReference type="ARBA" id="ARBA00001913"/>
    </source>
</evidence>
<evidence type="ECO:0000259" key="7">
    <source>
        <dbReference type="Pfam" id="PF00884"/>
    </source>
</evidence>
<dbReference type="PANTHER" id="PTHR42693:SF42">
    <property type="entry name" value="ARYLSULFATASE G"/>
    <property type="match status" value="1"/>
</dbReference>
<dbReference type="InterPro" id="IPR050738">
    <property type="entry name" value="Sulfatase"/>
</dbReference>
<evidence type="ECO:0000256" key="3">
    <source>
        <dbReference type="ARBA" id="ARBA00022723"/>
    </source>
</evidence>
<evidence type="ECO:0000256" key="2">
    <source>
        <dbReference type="ARBA" id="ARBA00008779"/>
    </source>
</evidence>
<comment type="cofactor">
    <cofactor evidence="1">
        <name>Ca(2+)</name>
        <dbReference type="ChEBI" id="CHEBI:29108"/>
    </cofactor>
</comment>
<keyword evidence="9" id="KW-1185">Reference proteome</keyword>
<gene>
    <name evidence="8" type="ORF">KUV50_01235</name>
</gene>
<evidence type="ECO:0000256" key="4">
    <source>
        <dbReference type="ARBA" id="ARBA00022729"/>
    </source>
</evidence>
<comment type="similarity">
    <text evidence="2">Belongs to the sulfatase family.</text>
</comment>
<evidence type="ECO:0000256" key="5">
    <source>
        <dbReference type="ARBA" id="ARBA00022801"/>
    </source>
</evidence>